<dbReference type="InterPro" id="IPR029071">
    <property type="entry name" value="Ubiquitin-like_domsf"/>
</dbReference>
<feature type="compositionally biased region" description="Basic and acidic residues" evidence="5">
    <location>
        <begin position="678"/>
        <end position="704"/>
    </location>
</feature>
<dbReference type="InterPro" id="IPR019747">
    <property type="entry name" value="FERM_CS"/>
</dbReference>
<dbReference type="GO" id="GO:0005856">
    <property type="term" value="C:cytoskeleton"/>
    <property type="evidence" value="ECO:0007669"/>
    <property type="project" value="TreeGrafter"/>
</dbReference>
<feature type="compositionally biased region" description="Basic and acidic residues" evidence="5">
    <location>
        <begin position="538"/>
        <end position="553"/>
    </location>
</feature>
<dbReference type="SMART" id="SM01196">
    <property type="entry name" value="FERM_C"/>
    <property type="match status" value="1"/>
</dbReference>
<dbReference type="Gene3D" id="3.10.20.90">
    <property type="entry name" value="Phosphatidylinositol 3-kinase Catalytic Subunit, Chain A, domain 1"/>
    <property type="match status" value="1"/>
</dbReference>
<dbReference type="SUPFAM" id="SSF50729">
    <property type="entry name" value="PH domain-like"/>
    <property type="match status" value="1"/>
</dbReference>
<evidence type="ECO:0000313" key="8">
    <source>
        <dbReference type="Proteomes" id="UP000838412"/>
    </source>
</evidence>
<dbReference type="SUPFAM" id="SSF54236">
    <property type="entry name" value="Ubiquitin-like"/>
    <property type="match status" value="1"/>
</dbReference>
<feature type="region of interest" description="Disordered" evidence="5">
    <location>
        <begin position="601"/>
        <end position="838"/>
    </location>
</feature>
<keyword evidence="3" id="KW-0963">Cytoplasm</keyword>
<dbReference type="SMART" id="SM01195">
    <property type="entry name" value="FA"/>
    <property type="match status" value="1"/>
</dbReference>
<dbReference type="FunFam" id="3.10.20.90:FF:000024">
    <property type="entry name" value="Erythrocyte membrane protein band 4.1-like 5"/>
    <property type="match status" value="1"/>
</dbReference>
<feature type="region of interest" description="Disordered" evidence="5">
    <location>
        <begin position="348"/>
        <end position="433"/>
    </location>
</feature>
<dbReference type="InterPro" id="IPR018979">
    <property type="entry name" value="FERM_N"/>
</dbReference>
<dbReference type="InterPro" id="IPR011993">
    <property type="entry name" value="PH-like_dom_sf"/>
</dbReference>
<feature type="compositionally biased region" description="Polar residues" evidence="5">
    <location>
        <begin position="787"/>
        <end position="797"/>
    </location>
</feature>
<feature type="compositionally biased region" description="Acidic residues" evidence="5">
    <location>
        <begin position="613"/>
        <end position="627"/>
    </location>
</feature>
<dbReference type="SMART" id="SM00295">
    <property type="entry name" value="B41"/>
    <property type="match status" value="1"/>
</dbReference>
<dbReference type="InterPro" id="IPR014847">
    <property type="entry name" value="FA"/>
</dbReference>
<feature type="region of interest" description="Disordered" evidence="5">
    <location>
        <begin position="538"/>
        <end position="571"/>
    </location>
</feature>
<sequence>MLRFLRQTFRRRKDRPAHGEVHVPGKKEKTITCKVILLDDTDMTIELPKKAKAQELYEEVLYRMDLIEKDYFGLQFMDAAQISHWLDPTKSVKKQIKIGPPYTIRFSVKFYSSEPNNLHEEYTRYLFFLQLKKDMLSGNGKGDIVFSRLECDRTTSVELAGFALQSELGDWDPNEYEPDVVSEFRFHPEQTEEMEAEILEQWKKNNGQSPATAEMNYLNKAKWLEMYGVDMHCVKGRDGNEYSLGLTPTGVLVFEGKTKIGLFFWPKITRLDFQGKKLILAVVEDDDEGREQTHTFVFRLDHPKACKHLWKCAVEHHAFFRLKGPVEKAGRRQQLLRMGSRFRFSGRTEYQTARNRQSRRTVQFERRPSQRYSRRQSSRRLVRPQILGSPMANATTPPLRTSSPVTTRPQTNGPTPTIEEEPSEETPATTPTTTVATAVVTTPTPVVAAVTSPAVVEVDAIVTMPTSPTVSPTATSPTTNGLSVPAASVDDVLITLDDPEPQPGSPVTSVLSALHGNATVTRPEEEKAAVRLKGISEESGAKEAAKAKQKMKDVNLNNEQPIDKLSGARPIPPGQMKCNILKAKVEEEAAKKKALTVALEPKTEVKKVNEVKEEVEDSEEEEEEEEVCTSISPPGSPLHLNVDHDESEALLSKSHSDEELVVREKEKPKEKTKKQKKEKKDREKEKEKEKEEKIEENGTDHPEEEKEEEAETVKPITLSPLVLNVDGTTCLGAEGGAAVEKPKKSSTSSVSSSEKSPTRTRQISETSDLIQFDDTVPLETSFGPNIVTRSASSLTNKSKPEQIVIKRTKSSAAVKTTKTVPRTSTSSLEDKKILTTEL</sequence>
<organism evidence="7 8">
    <name type="scientific">Branchiostoma lanceolatum</name>
    <name type="common">Common lancelet</name>
    <name type="synonym">Amphioxus lanceolatum</name>
    <dbReference type="NCBI Taxonomy" id="7740"/>
    <lineage>
        <taxon>Eukaryota</taxon>
        <taxon>Metazoa</taxon>
        <taxon>Chordata</taxon>
        <taxon>Cephalochordata</taxon>
        <taxon>Leptocardii</taxon>
        <taxon>Amphioxiformes</taxon>
        <taxon>Branchiostomatidae</taxon>
        <taxon>Branchiostoma</taxon>
    </lineage>
</organism>
<keyword evidence="4" id="KW-0965">Cell junction</keyword>
<name>A0A8J9YR91_BRALA</name>
<feature type="compositionally biased region" description="Basic and acidic residues" evidence="5">
    <location>
        <begin position="601"/>
        <end position="612"/>
    </location>
</feature>
<evidence type="ECO:0000256" key="3">
    <source>
        <dbReference type="ARBA" id="ARBA00022490"/>
    </source>
</evidence>
<dbReference type="SUPFAM" id="SSF47031">
    <property type="entry name" value="Second domain of FERM"/>
    <property type="match status" value="1"/>
</dbReference>
<feature type="compositionally biased region" description="Low complexity" evidence="5">
    <location>
        <begin position="810"/>
        <end position="820"/>
    </location>
</feature>
<feature type="compositionally biased region" description="Low complexity" evidence="5">
    <location>
        <begin position="745"/>
        <end position="755"/>
    </location>
</feature>
<dbReference type="Gene3D" id="1.20.80.10">
    <property type="match status" value="1"/>
</dbReference>
<evidence type="ECO:0000259" key="6">
    <source>
        <dbReference type="PROSITE" id="PS50057"/>
    </source>
</evidence>
<dbReference type="PROSITE" id="PS00660">
    <property type="entry name" value="FERM_1"/>
    <property type="match status" value="1"/>
</dbReference>
<dbReference type="PANTHER" id="PTHR23280">
    <property type="entry name" value="4.1 G PROTEIN"/>
    <property type="match status" value="1"/>
</dbReference>
<dbReference type="GO" id="GO:0031032">
    <property type="term" value="P:actomyosin structure organization"/>
    <property type="evidence" value="ECO:0007669"/>
    <property type="project" value="TreeGrafter"/>
</dbReference>
<proteinExistence type="predicted"/>
<dbReference type="InterPro" id="IPR014352">
    <property type="entry name" value="FERM/acyl-CoA-bd_prot_sf"/>
</dbReference>
<accession>A0A8J9YR91</accession>
<protein>
    <submittedName>
        <fullName evidence="7">EPB41L5 protein</fullName>
    </submittedName>
</protein>
<dbReference type="CDD" id="cd17108">
    <property type="entry name" value="FERM_F1_EPB41L5_like"/>
    <property type="match status" value="1"/>
</dbReference>
<feature type="compositionally biased region" description="Basic residues" evidence="5">
    <location>
        <begin position="372"/>
        <end position="382"/>
    </location>
</feature>
<dbReference type="Pfam" id="PF09379">
    <property type="entry name" value="FERM_N"/>
    <property type="match status" value="1"/>
</dbReference>
<dbReference type="Gene3D" id="2.30.29.30">
    <property type="entry name" value="Pleckstrin-homology domain (PH domain)/Phosphotyrosine-binding domain (PTB)"/>
    <property type="match status" value="1"/>
</dbReference>
<dbReference type="AlphaFoldDB" id="A0A8J9YR91"/>
<dbReference type="InterPro" id="IPR000299">
    <property type="entry name" value="FERM_domain"/>
</dbReference>
<dbReference type="FunFam" id="2.30.29.30:FF:000002">
    <property type="entry name" value="Band 4.1-like protein 5 isoform 1"/>
    <property type="match status" value="1"/>
</dbReference>
<feature type="compositionally biased region" description="Basic and acidic residues" evidence="5">
    <location>
        <begin position="654"/>
        <end position="669"/>
    </location>
</feature>
<reference evidence="7" key="1">
    <citation type="submission" date="2022-01" db="EMBL/GenBank/DDBJ databases">
        <authorList>
            <person name="Braso-Vives M."/>
        </authorList>
    </citation>
    <scope>NUCLEOTIDE SEQUENCE</scope>
</reference>
<keyword evidence="8" id="KW-1185">Reference proteome</keyword>
<feature type="compositionally biased region" description="Polar residues" evidence="5">
    <location>
        <begin position="759"/>
        <end position="769"/>
    </location>
</feature>
<comment type="subcellular location">
    <subcellularLocation>
        <location evidence="1">Cell junction</location>
    </subcellularLocation>
    <subcellularLocation>
        <location evidence="2">Cytoplasm</location>
    </subcellularLocation>
</comment>
<feature type="domain" description="FERM" evidence="6">
    <location>
        <begin position="31"/>
        <end position="324"/>
    </location>
</feature>
<feature type="compositionally biased region" description="Polar residues" evidence="5">
    <location>
        <begin position="392"/>
        <end position="413"/>
    </location>
</feature>
<dbReference type="GO" id="GO:0005737">
    <property type="term" value="C:cytoplasm"/>
    <property type="evidence" value="ECO:0007669"/>
    <property type="project" value="UniProtKB-SubCell"/>
</dbReference>
<dbReference type="Pfam" id="PF09380">
    <property type="entry name" value="FERM_C"/>
    <property type="match status" value="1"/>
</dbReference>
<dbReference type="OrthoDB" id="6235974at2759"/>
<gene>
    <name evidence="7" type="primary">EPB41L5</name>
    <name evidence="7" type="ORF">BLAG_LOCUS3060</name>
</gene>
<dbReference type="GO" id="GO:0070161">
    <property type="term" value="C:anchoring junction"/>
    <property type="evidence" value="ECO:0007669"/>
    <property type="project" value="UniProtKB-SubCell"/>
</dbReference>
<dbReference type="Proteomes" id="UP000838412">
    <property type="component" value="Chromosome 10"/>
</dbReference>
<dbReference type="InterPro" id="IPR019748">
    <property type="entry name" value="FERM_central"/>
</dbReference>
<dbReference type="InterPro" id="IPR035963">
    <property type="entry name" value="FERM_2"/>
</dbReference>
<evidence type="ECO:0000256" key="4">
    <source>
        <dbReference type="ARBA" id="ARBA00022949"/>
    </source>
</evidence>
<dbReference type="GO" id="GO:0005886">
    <property type="term" value="C:plasma membrane"/>
    <property type="evidence" value="ECO:0007669"/>
    <property type="project" value="UniProtKB-ARBA"/>
</dbReference>
<dbReference type="PROSITE" id="PS00661">
    <property type="entry name" value="FERM_2"/>
    <property type="match status" value="1"/>
</dbReference>
<dbReference type="Pfam" id="PF00373">
    <property type="entry name" value="FERM_M"/>
    <property type="match status" value="1"/>
</dbReference>
<dbReference type="Pfam" id="PF08736">
    <property type="entry name" value="FA"/>
    <property type="match status" value="1"/>
</dbReference>
<dbReference type="PROSITE" id="PS50057">
    <property type="entry name" value="FERM_3"/>
    <property type="match status" value="1"/>
</dbReference>
<dbReference type="InterPro" id="IPR019749">
    <property type="entry name" value="Band_41_domain"/>
</dbReference>
<dbReference type="EMBL" id="OV696695">
    <property type="protein sequence ID" value="CAH1238457.1"/>
    <property type="molecule type" value="Genomic_DNA"/>
</dbReference>
<dbReference type="PANTHER" id="PTHR23280:SF25">
    <property type="entry name" value="MOESIN_EZRIN_RADIXIN HOMOLOG 1"/>
    <property type="match status" value="1"/>
</dbReference>
<dbReference type="InterPro" id="IPR018980">
    <property type="entry name" value="FERM_PH-like_C"/>
</dbReference>
<dbReference type="CDD" id="cd13186">
    <property type="entry name" value="FERM_C_NBL4_NBL5"/>
    <property type="match status" value="1"/>
</dbReference>
<dbReference type="FunFam" id="1.20.80.10:FF:000003">
    <property type="entry name" value="Tyrosine-protein phosphatase non-receptor type 4"/>
    <property type="match status" value="1"/>
</dbReference>
<feature type="compositionally biased region" description="Basic and acidic residues" evidence="5">
    <location>
        <begin position="828"/>
        <end position="838"/>
    </location>
</feature>
<dbReference type="PRINTS" id="PR00935">
    <property type="entry name" value="BAND41"/>
</dbReference>
<evidence type="ECO:0000313" key="7">
    <source>
        <dbReference type="EMBL" id="CAH1238457.1"/>
    </source>
</evidence>
<evidence type="ECO:0000256" key="5">
    <source>
        <dbReference type="SAM" id="MobiDB-lite"/>
    </source>
</evidence>
<evidence type="ECO:0000256" key="1">
    <source>
        <dbReference type="ARBA" id="ARBA00004282"/>
    </source>
</evidence>
<evidence type="ECO:0000256" key="2">
    <source>
        <dbReference type="ARBA" id="ARBA00004496"/>
    </source>
</evidence>
<dbReference type="CDD" id="cd14473">
    <property type="entry name" value="FERM_B-lobe"/>
    <property type="match status" value="1"/>
</dbReference>